<feature type="transmembrane region" description="Helical" evidence="14">
    <location>
        <begin position="44"/>
        <end position="59"/>
    </location>
</feature>
<protein>
    <recommendedName>
        <fullName evidence="4">diguanylate cyclase</fullName>
        <ecNumber evidence="4">2.7.7.65</ecNumber>
    </recommendedName>
</protein>
<feature type="transmembrane region" description="Helical" evidence="14">
    <location>
        <begin position="159"/>
        <end position="178"/>
    </location>
</feature>
<evidence type="ECO:0000256" key="4">
    <source>
        <dbReference type="ARBA" id="ARBA00012528"/>
    </source>
</evidence>
<dbReference type="NCBIfam" id="NF007298">
    <property type="entry name" value="PRK09776.1"/>
    <property type="match status" value="1"/>
</dbReference>
<keyword evidence="6" id="KW-0997">Cell inner membrane</keyword>
<dbReference type="InterPro" id="IPR035965">
    <property type="entry name" value="PAS-like_dom_sf"/>
</dbReference>
<dbReference type="Gene3D" id="3.30.70.270">
    <property type="match status" value="1"/>
</dbReference>
<dbReference type="Gene3D" id="2.10.70.100">
    <property type="match status" value="1"/>
</dbReference>
<feature type="domain" description="GGDEF" evidence="18">
    <location>
        <begin position="715"/>
        <end position="848"/>
    </location>
</feature>
<dbReference type="CDD" id="cd01949">
    <property type="entry name" value="GGDEF"/>
    <property type="match status" value="1"/>
</dbReference>
<keyword evidence="7" id="KW-0808">Transferase</keyword>
<dbReference type="InterPro" id="IPR035919">
    <property type="entry name" value="EAL_sf"/>
</dbReference>
<dbReference type="SMART" id="SM00052">
    <property type="entry name" value="EAL"/>
    <property type="match status" value="1"/>
</dbReference>
<evidence type="ECO:0000256" key="11">
    <source>
        <dbReference type="ARBA" id="ARBA00022989"/>
    </source>
</evidence>
<sequence length="1113" mass="124815">MDISAPNHLTTRKSVLFTHTLLAAVAVFLLALLCLTLSNESSHFTPLWFPTAAIIIVLYRHSPRQWALPLLACGLGIISASVILYGFSWLPVKLSLINLLEASVSTLMLRRMLLPDDPLNNLASWLKFVVCAVIFTPLFSALLAAWWAPAPEQSFWQPFNTWFISEAIGVLSLAPIGLVYRRRMLEQLNLFSLLLTLMMALIFCYLALTYLPFPFTFVILPLLWAAIALPRLEAFITCFCTTLMITVMISLGLLHFNVPAEPLSDIEIYLPILLILIPAHSMAMVMHAFRVEKQHIVESEARFRNALEYSAIGMALVSPQGKWLQVNQALCKLLGYTPEALRRLTFQEITHPDDLNADLEQLRDLLDGHISSYTLEKRYIRSDGEHVWALLAVSMVRDAEGLPLYFISQVEDISELKRTAAENHRLVERITLANQVGGIGVWEWMMDGEELTWDKRMFELYDLSPDQTPTLSLWRTLLLPEDLERTDREMSSLLDQPRPFILEFRLLTRQGKIRHIRGQGNVILDSQGRPLRMIGTNIDMTEVRNLTEALHQEKERLHITLDAIGEGVISTDDTMHITFMNPVAEQMCGWPLSLAVGMPLAGVVRMTNGKDGMEVENPVQCCLQENRQLSADYALVLHSRDGRHFDIQQSVSPLKTIEGDVMGAVMVLQDVTASRELMRKLSYSAAHDALTSLPNRTSFEKRLKAAIVGAGEKQRQHALVFLDLDRFKAVNDSAGHAAGDALLRDIAQLMQRHVRDSDCLARLGGDEFGLILFDCASEQAKSLMQQLVNHISQHPFYWEGKVYHVGASAGITRIDTGSGKSGELLAQADIACYTAKHRGRGQVYLYEARQKQMLERQHELLTRQEVMSIIDDGQLMLSVKAVAPPRTPLAVCFYQLKLQVMPLDPRPLNSDAFIAAAQLYGLLPDVDDWISRQILERHAEEISAKGLTIALPLATDSLLDAGFRHHLITRLNASPLQPQALLLVVDEAAVLEHDDICRPFIHQLQQLGCKLIVSGFGHSLNAFDELHGRRIDYIRIDERFITHVHCNQMDELMVSMLNGAAHRVHAQTLAGPAHQQITLNTLQALGVDLADGDAVAREQPLTELLSGGYFGIR</sequence>
<dbReference type="NCBIfam" id="TIGR00229">
    <property type="entry name" value="sensory_box"/>
    <property type="match status" value="2"/>
</dbReference>
<dbReference type="PROSITE" id="PS50112">
    <property type="entry name" value="PAS"/>
    <property type="match status" value="2"/>
</dbReference>
<feature type="domain" description="PAC" evidence="16">
    <location>
        <begin position="373"/>
        <end position="425"/>
    </location>
</feature>
<dbReference type="InterPro" id="IPR043128">
    <property type="entry name" value="Rev_trsase/Diguanyl_cyclase"/>
</dbReference>
<dbReference type="Pfam" id="PF08448">
    <property type="entry name" value="PAS_4"/>
    <property type="match status" value="1"/>
</dbReference>
<dbReference type="InterPro" id="IPR001633">
    <property type="entry name" value="EAL_dom"/>
</dbReference>
<dbReference type="GO" id="GO:0005886">
    <property type="term" value="C:plasma membrane"/>
    <property type="evidence" value="ECO:0007669"/>
    <property type="project" value="UniProtKB-SubCell"/>
</dbReference>
<evidence type="ECO:0000313" key="19">
    <source>
        <dbReference type="EMBL" id="HCJ99767.1"/>
    </source>
</evidence>
<dbReference type="EC" id="2.7.7.65" evidence="4"/>
<evidence type="ECO:0000256" key="6">
    <source>
        <dbReference type="ARBA" id="ARBA00022519"/>
    </source>
</evidence>
<dbReference type="InterPro" id="IPR001610">
    <property type="entry name" value="PAC"/>
</dbReference>
<dbReference type="SUPFAM" id="SSF55073">
    <property type="entry name" value="Nucleotide cyclase"/>
    <property type="match status" value="1"/>
</dbReference>
<comment type="subcellular location">
    <subcellularLocation>
        <location evidence="2">Cell inner membrane</location>
        <topology evidence="2">Multi-pass membrane protein</topology>
    </subcellularLocation>
</comment>
<proteinExistence type="predicted"/>
<dbReference type="GO" id="GO:0000166">
    <property type="term" value="F:nucleotide binding"/>
    <property type="evidence" value="ECO:0007669"/>
    <property type="project" value="UniProtKB-KW"/>
</dbReference>
<evidence type="ECO:0000256" key="13">
    <source>
        <dbReference type="ARBA" id="ARBA00034247"/>
    </source>
</evidence>
<dbReference type="PANTHER" id="PTHR44757:SF4">
    <property type="entry name" value="DIGUANYLATE CYCLASE DGCE-RELATED"/>
    <property type="match status" value="1"/>
</dbReference>
<evidence type="ECO:0000259" key="15">
    <source>
        <dbReference type="PROSITE" id="PS50112"/>
    </source>
</evidence>
<evidence type="ECO:0000256" key="5">
    <source>
        <dbReference type="ARBA" id="ARBA00022475"/>
    </source>
</evidence>
<dbReference type="PANTHER" id="PTHR44757">
    <property type="entry name" value="DIGUANYLATE CYCLASE DGCP"/>
    <property type="match status" value="1"/>
</dbReference>
<dbReference type="InterPro" id="IPR000014">
    <property type="entry name" value="PAS"/>
</dbReference>
<dbReference type="Pfam" id="PF08447">
    <property type="entry name" value="PAS_3"/>
    <property type="match status" value="2"/>
</dbReference>
<dbReference type="SMART" id="SM00267">
    <property type="entry name" value="GGDEF"/>
    <property type="match status" value="1"/>
</dbReference>
<name>A0A9C7QTH2_9GAMM</name>
<evidence type="ECO:0000256" key="8">
    <source>
        <dbReference type="ARBA" id="ARBA00022692"/>
    </source>
</evidence>
<gene>
    <name evidence="19" type="ORF">DHV72_07015</name>
</gene>
<dbReference type="Gene3D" id="3.30.450.20">
    <property type="entry name" value="PAS domain"/>
    <property type="match status" value="3"/>
</dbReference>
<feature type="domain" description="PAS" evidence="15">
    <location>
        <begin position="553"/>
        <end position="626"/>
    </location>
</feature>
<evidence type="ECO:0000256" key="7">
    <source>
        <dbReference type="ARBA" id="ARBA00022679"/>
    </source>
</evidence>
<comment type="caution">
    <text evidence="19">The sequence shown here is derived from an EMBL/GenBank/DDBJ whole genome shotgun (WGS) entry which is preliminary data.</text>
</comment>
<keyword evidence="11 14" id="KW-1133">Transmembrane helix</keyword>
<reference evidence="19 20" key="1">
    <citation type="journal article" date="2018" name="Nat. Biotechnol.">
        <title>A standardized bacterial taxonomy based on genome phylogeny substantially revises the tree of life.</title>
        <authorList>
            <person name="Parks D.H."/>
            <person name="Chuvochina M."/>
            <person name="Waite D.W."/>
            <person name="Rinke C."/>
            <person name="Skarshewski A."/>
            <person name="Chaumeil P.A."/>
            <person name="Hugenholtz P."/>
        </authorList>
    </citation>
    <scope>NUCLEOTIDE SEQUENCE [LARGE SCALE GENOMIC DNA]</scope>
    <source>
        <strain evidence="19">UBA11264</strain>
    </source>
</reference>
<dbReference type="AlphaFoldDB" id="A0A9C7QTH2"/>
<dbReference type="Gene3D" id="3.20.20.450">
    <property type="entry name" value="EAL domain"/>
    <property type="match status" value="1"/>
</dbReference>
<dbReference type="EMBL" id="DPSM01000013">
    <property type="protein sequence ID" value="HCJ99767.1"/>
    <property type="molecule type" value="Genomic_DNA"/>
</dbReference>
<comment type="cofactor">
    <cofactor evidence="1">
        <name>Mg(2+)</name>
        <dbReference type="ChEBI" id="CHEBI:18420"/>
    </cofactor>
</comment>
<dbReference type="SMART" id="SM00091">
    <property type="entry name" value="PAS"/>
    <property type="match status" value="3"/>
</dbReference>
<organism evidence="19 20">
    <name type="scientific">Serratia grimesii</name>
    <dbReference type="NCBI Taxonomy" id="82995"/>
    <lineage>
        <taxon>Bacteria</taxon>
        <taxon>Pseudomonadati</taxon>
        <taxon>Pseudomonadota</taxon>
        <taxon>Gammaproteobacteria</taxon>
        <taxon>Enterobacterales</taxon>
        <taxon>Yersiniaceae</taxon>
        <taxon>Serratia</taxon>
    </lineage>
</organism>
<comment type="catalytic activity">
    <reaction evidence="13">
        <text>2 GTP = 3',3'-c-di-GMP + 2 diphosphate</text>
        <dbReference type="Rhea" id="RHEA:24898"/>
        <dbReference type="ChEBI" id="CHEBI:33019"/>
        <dbReference type="ChEBI" id="CHEBI:37565"/>
        <dbReference type="ChEBI" id="CHEBI:58805"/>
        <dbReference type="EC" id="2.7.7.65"/>
    </reaction>
</comment>
<dbReference type="InterPro" id="IPR013655">
    <property type="entry name" value="PAS_fold_3"/>
</dbReference>
<dbReference type="Pfam" id="PF00990">
    <property type="entry name" value="GGDEF"/>
    <property type="match status" value="1"/>
</dbReference>
<evidence type="ECO:0000256" key="1">
    <source>
        <dbReference type="ARBA" id="ARBA00001946"/>
    </source>
</evidence>
<dbReference type="SUPFAM" id="SSF55785">
    <property type="entry name" value="PYP-like sensor domain (PAS domain)"/>
    <property type="match status" value="3"/>
</dbReference>
<dbReference type="InterPro" id="IPR007895">
    <property type="entry name" value="MASE1"/>
</dbReference>
<keyword evidence="5" id="KW-1003">Cell membrane</keyword>
<feature type="domain" description="PAC" evidence="16">
    <location>
        <begin position="500"/>
        <end position="552"/>
    </location>
</feature>
<feature type="transmembrane region" description="Helical" evidence="14">
    <location>
        <begin position="21"/>
        <end position="38"/>
    </location>
</feature>
<evidence type="ECO:0000256" key="10">
    <source>
        <dbReference type="ARBA" id="ARBA00022741"/>
    </source>
</evidence>
<evidence type="ECO:0000259" key="17">
    <source>
        <dbReference type="PROSITE" id="PS50883"/>
    </source>
</evidence>
<feature type="transmembrane region" description="Helical" evidence="14">
    <location>
        <begin position="268"/>
        <end position="289"/>
    </location>
</feature>
<evidence type="ECO:0000313" key="20">
    <source>
        <dbReference type="Proteomes" id="UP000262210"/>
    </source>
</evidence>
<keyword evidence="12 14" id="KW-0472">Membrane</keyword>
<accession>A0A9C7QTH2</accession>
<dbReference type="GO" id="GO:0052621">
    <property type="term" value="F:diguanylate cyclase activity"/>
    <property type="evidence" value="ECO:0007669"/>
    <property type="project" value="UniProtKB-EC"/>
</dbReference>
<comment type="pathway">
    <text evidence="3">Purine metabolism; 3',5'-cyclic di-GMP biosynthesis.</text>
</comment>
<dbReference type="InterPro" id="IPR029787">
    <property type="entry name" value="Nucleotide_cyclase"/>
</dbReference>
<evidence type="ECO:0000256" key="14">
    <source>
        <dbReference type="SAM" id="Phobius"/>
    </source>
</evidence>
<keyword evidence="10" id="KW-0547">Nucleotide-binding</keyword>
<dbReference type="InterPro" id="IPR052155">
    <property type="entry name" value="Biofilm_reg_signaling"/>
</dbReference>
<dbReference type="CDD" id="cd00130">
    <property type="entry name" value="PAS"/>
    <property type="match status" value="3"/>
</dbReference>
<evidence type="ECO:0000256" key="2">
    <source>
        <dbReference type="ARBA" id="ARBA00004429"/>
    </source>
</evidence>
<dbReference type="PROSITE" id="PS50883">
    <property type="entry name" value="EAL"/>
    <property type="match status" value="1"/>
</dbReference>
<dbReference type="RefSeq" id="WP_278430755.1">
    <property type="nucleotide sequence ID" value="NZ_DPSM01000013.1"/>
</dbReference>
<dbReference type="Pfam" id="PF05231">
    <property type="entry name" value="MASE1"/>
    <property type="match status" value="1"/>
</dbReference>
<dbReference type="NCBIfam" id="TIGR00254">
    <property type="entry name" value="GGDEF"/>
    <property type="match status" value="1"/>
</dbReference>
<dbReference type="PROSITE" id="PS50113">
    <property type="entry name" value="PAC"/>
    <property type="match status" value="3"/>
</dbReference>
<evidence type="ECO:0000259" key="18">
    <source>
        <dbReference type="PROSITE" id="PS50887"/>
    </source>
</evidence>
<feature type="domain" description="PAS" evidence="15">
    <location>
        <begin position="299"/>
        <end position="369"/>
    </location>
</feature>
<evidence type="ECO:0000256" key="9">
    <source>
        <dbReference type="ARBA" id="ARBA00022737"/>
    </source>
</evidence>
<feature type="domain" description="PAC" evidence="16">
    <location>
        <begin position="629"/>
        <end position="683"/>
    </location>
</feature>
<dbReference type="InterPro" id="IPR000160">
    <property type="entry name" value="GGDEF_dom"/>
</dbReference>
<dbReference type="Proteomes" id="UP000262210">
    <property type="component" value="Unassembled WGS sequence"/>
</dbReference>
<dbReference type="PROSITE" id="PS50887">
    <property type="entry name" value="GGDEF"/>
    <property type="match status" value="1"/>
</dbReference>
<evidence type="ECO:0000259" key="16">
    <source>
        <dbReference type="PROSITE" id="PS50113"/>
    </source>
</evidence>
<feature type="transmembrane region" description="Helical" evidence="14">
    <location>
        <begin position="236"/>
        <end position="256"/>
    </location>
</feature>
<dbReference type="CDD" id="cd01948">
    <property type="entry name" value="EAL"/>
    <property type="match status" value="1"/>
</dbReference>
<dbReference type="SMART" id="SM00086">
    <property type="entry name" value="PAC"/>
    <property type="match status" value="3"/>
</dbReference>
<dbReference type="FunFam" id="3.30.70.270:FF:000001">
    <property type="entry name" value="Diguanylate cyclase domain protein"/>
    <property type="match status" value="1"/>
</dbReference>
<feature type="domain" description="EAL" evidence="17">
    <location>
        <begin position="859"/>
        <end position="1112"/>
    </location>
</feature>
<dbReference type="InterPro" id="IPR013656">
    <property type="entry name" value="PAS_4"/>
</dbReference>
<dbReference type="Pfam" id="PF00563">
    <property type="entry name" value="EAL"/>
    <property type="match status" value="1"/>
</dbReference>
<evidence type="ECO:0000256" key="3">
    <source>
        <dbReference type="ARBA" id="ARBA00004665"/>
    </source>
</evidence>
<evidence type="ECO:0000256" key="12">
    <source>
        <dbReference type="ARBA" id="ARBA00023136"/>
    </source>
</evidence>
<dbReference type="SUPFAM" id="SSF141868">
    <property type="entry name" value="EAL domain-like"/>
    <property type="match status" value="1"/>
</dbReference>
<feature type="transmembrane region" description="Helical" evidence="14">
    <location>
        <begin position="125"/>
        <end position="147"/>
    </location>
</feature>
<feature type="transmembrane region" description="Helical" evidence="14">
    <location>
        <begin position="214"/>
        <end position="229"/>
    </location>
</feature>
<keyword evidence="8 14" id="KW-0812">Transmembrane</keyword>
<feature type="transmembrane region" description="Helical" evidence="14">
    <location>
        <begin position="66"/>
        <end position="88"/>
    </location>
</feature>
<keyword evidence="9" id="KW-0677">Repeat</keyword>
<dbReference type="FunFam" id="2.10.70.100:FF:000001">
    <property type="entry name" value="Sensory transduction histidine kinase"/>
    <property type="match status" value="1"/>
</dbReference>
<dbReference type="InterPro" id="IPR000700">
    <property type="entry name" value="PAS-assoc_C"/>
</dbReference>